<accession>A0ABT5UJQ5</accession>
<gene>
    <name evidence="2" type="ORF">ORQ98_27140</name>
</gene>
<feature type="region of interest" description="Disordered" evidence="1">
    <location>
        <begin position="134"/>
        <end position="156"/>
    </location>
</feature>
<dbReference type="RefSeq" id="WP_274691946.1">
    <property type="nucleotide sequence ID" value="NZ_JAPMOU010000075.1"/>
</dbReference>
<dbReference type="InterPro" id="IPR006448">
    <property type="entry name" value="Phage_term_ssu_P27"/>
</dbReference>
<organism evidence="2 3">
    <name type="scientific">Spartinivicinus poritis</name>
    <dbReference type="NCBI Taxonomy" id="2994640"/>
    <lineage>
        <taxon>Bacteria</taxon>
        <taxon>Pseudomonadati</taxon>
        <taxon>Pseudomonadota</taxon>
        <taxon>Gammaproteobacteria</taxon>
        <taxon>Oceanospirillales</taxon>
        <taxon>Zooshikellaceae</taxon>
        <taxon>Spartinivicinus</taxon>
    </lineage>
</organism>
<dbReference type="Pfam" id="PF05119">
    <property type="entry name" value="Terminase_4"/>
    <property type="match status" value="1"/>
</dbReference>
<protein>
    <submittedName>
        <fullName evidence="2">Phage terminase small subunit P27 family</fullName>
    </submittedName>
</protein>
<evidence type="ECO:0000313" key="2">
    <source>
        <dbReference type="EMBL" id="MDE1465643.1"/>
    </source>
</evidence>
<evidence type="ECO:0000256" key="1">
    <source>
        <dbReference type="SAM" id="MobiDB-lite"/>
    </source>
</evidence>
<reference evidence="2 3" key="1">
    <citation type="submission" date="2022-11" db="EMBL/GenBank/DDBJ databases">
        <title>Spartinivicinus poritis sp. nov., isolated from scleractinian coral Porites lutea.</title>
        <authorList>
            <person name="Zhang G."/>
            <person name="Cai L."/>
            <person name="Wei Q."/>
        </authorList>
    </citation>
    <scope>NUCLEOTIDE SEQUENCE [LARGE SCALE GENOMIC DNA]</scope>
    <source>
        <strain evidence="2 3">A2-2</strain>
    </source>
</reference>
<comment type="caution">
    <text evidence="2">The sequence shown here is derived from an EMBL/GenBank/DDBJ whole genome shotgun (WGS) entry which is preliminary data.</text>
</comment>
<sequence length="156" mass="17303">MRGRKPLPTERKKLRGNPGKRPLNINEPDFDQVVDIDPPEWLEGIAKECWEMLAPQLVAAKVVKGTDLHNLEAFCENYALWRQATEEYKLEGLTVSTPNGGLKKNPAITVANEALSQVKAFGALLGLDPSSRSRIMVAKPETPKPEKKSFSSLLPK</sequence>
<evidence type="ECO:0000313" key="3">
    <source>
        <dbReference type="Proteomes" id="UP001528823"/>
    </source>
</evidence>
<dbReference type="EMBL" id="JAPMOU010000075">
    <property type="protein sequence ID" value="MDE1465643.1"/>
    <property type="molecule type" value="Genomic_DNA"/>
</dbReference>
<feature type="region of interest" description="Disordered" evidence="1">
    <location>
        <begin position="1"/>
        <end position="29"/>
    </location>
</feature>
<name>A0ABT5UJQ5_9GAMM</name>
<dbReference type="Proteomes" id="UP001528823">
    <property type="component" value="Unassembled WGS sequence"/>
</dbReference>
<dbReference type="NCBIfam" id="TIGR01558">
    <property type="entry name" value="sm_term_P27"/>
    <property type="match status" value="1"/>
</dbReference>
<proteinExistence type="predicted"/>
<keyword evidence="3" id="KW-1185">Reference proteome</keyword>